<keyword evidence="3" id="KW-1185">Reference proteome</keyword>
<evidence type="ECO:0000313" key="3">
    <source>
        <dbReference type="Proteomes" id="UP001190700"/>
    </source>
</evidence>
<accession>A0AAE0C9C7</accession>
<feature type="compositionally biased region" description="Basic and acidic residues" evidence="1">
    <location>
        <begin position="206"/>
        <end position="222"/>
    </location>
</feature>
<evidence type="ECO:0000256" key="1">
    <source>
        <dbReference type="SAM" id="MobiDB-lite"/>
    </source>
</evidence>
<name>A0AAE0C9C7_9CHLO</name>
<feature type="compositionally biased region" description="Acidic residues" evidence="1">
    <location>
        <begin position="189"/>
        <end position="200"/>
    </location>
</feature>
<dbReference type="Proteomes" id="UP001190700">
    <property type="component" value="Unassembled WGS sequence"/>
</dbReference>
<proteinExistence type="predicted"/>
<comment type="caution">
    <text evidence="2">The sequence shown here is derived from an EMBL/GenBank/DDBJ whole genome shotgun (WGS) entry which is preliminary data.</text>
</comment>
<gene>
    <name evidence="2" type="ORF">CYMTET_39798</name>
</gene>
<reference evidence="2 3" key="1">
    <citation type="journal article" date="2015" name="Genome Biol. Evol.">
        <title>Comparative Genomics of a Bacterivorous Green Alga Reveals Evolutionary Causalities and Consequences of Phago-Mixotrophic Mode of Nutrition.</title>
        <authorList>
            <person name="Burns J.A."/>
            <person name="Paasch A."/>
            <person name="Narechania A."/>
            <person name="Kim E."/>
        </authorList>
    </citation>
    <scope>NUCLEOTIDE SEQUENCE [LARGE SCALE GENOMIC DNA]</scope>
    <source>
        <strain evidence="2 3">PLY_AMNH</strain>
    </source>
</reference>
<protein>
    <submittedName>
        <fullName evidence="2">Uncharacterized protein</fullName>
    </submittedName>
</protein>
<dbReference type="EMBL" id="LGRX02026455">
    <property type="protein sequence ID" value="KAK3250846.1"/>
    <property type="molecule type" value="Genomic_DNA"/>
</dbReference>
<sequence>MPPKRKSSSSGSKAGVKALKVSQAKSQLEPTDASLVNILKCFVQSIGHFEDNACSGFPQSLEVASADAVNLGVVTLTLGESAKDFLSKMVEKEDTDSLSLLITWYTKSVVSVRLRWGDYGLRERGLGHYTKGDAFLPLLKFVKTEAAAKKLLKEFKKVGIDPEDYGTDGVCEYDTECVTIQDYLKEVYSEEDEEDEDDKEDGSSPPKERSLKEYLQTLEERE</sequence>
<evidence type="ECO:0000313" key="2">
    <source>
        <dbReference type="EMBL" id="KAK3250846.1"/>
    </source>
</evidence>
<feature type="region of interest" description="Disordered" evidence="1">
    <location>
        <begin position="189"/>
        <end position="222"/>
    </location>
</feature>
<organism evidence="2 3">
    <name type="scientific">Cymbomonas tetramitiformis</name>
    <dbReference type="NCBI Taxonomy" id="36881"/>
    <lineage>
        <taxon>Eukaryota</taxon>
        <taxon>Viridiplantae</taxon>
        <taxon>Chlorophyta</taxon>
        <taxon>Pyramimonadophyceae</taxon>
        <taxon>Pyramimonadales</taxon>
        <taxon>Pyramimonadaceae</taxon>
        <taxon>Cymbomonas</taxon>
    </lineage>
</organism>
<dbReference type="AlphaFoldDB" id="A0AAE0C9C7"/>